<accession>A0AAW0RBT9</accession>
<reference evidence="2 3" key="1">
    <citation type="submission" date="2023-01" db="EMBL/GenBank/DDBJ databases">
        <title>Analysis of 21 Apiospora genomes using comparative genomics revels a genus with tremendous synthesis potential of carbohydrate active enzymes and secondary metabolites.</title>
        <authorList>
            <person name="Sorensen T."/>
        </authorList>
    </citation>
    <scope>NUCLEOTIDE SEQUENCE [LARGE SCALE GENOMIC DNA]</scope>
    <source>
        <strain evidence="2 3">CBS 117206</strain>
    </source>
</reference>
<proteinExistence type="predicted"/>
<dbReference type="AlphaFoldDB" id="A0AAW0RBT9"/>
<keyword evidence="3" id="KW-1185">Reference proteome</keyword>
<comment type="caution">
    <text evidence="2">The sequence shown here is derived from an EMBL/GenBank/DDBJ whole genome shotgun (WGS) entry which is preliminary data.</text>
</comment>
<organism evidence="2 3">
    <name type="scientific">Apiospora kogelbergensis</name>
    <dbReference type="NCBI Taxonomy" id="1337665"/>
    <lineage>
        <taxon>Eukaryota</taxon>
        <taxon>Fungi</taxon>
        <taxon>Dikarya</taxon>
        <taxon>Ascomycota</taxon>
        <taxon>Pezizomycotina</taxon>
        <taxon>Sordariomycetes</taxon>
        <taxon>Xylariomycetidae</taxon>
        <taxon>Amphisphaeriales</taxon>
        <taxon>Apiosporaceae</taxon>
        <taxon>Apiospora</taxon>
    </lineage>
</organism>
<dbReference type="Proteomes" id="UP001392437">
    <property type="component" value="Unassembled WGS sequence"/>
</dbReference>
<evidence type="ECO:0000256" key="1">
    <source>
        <dbReference type="SAM" id="MobiDB-lite"/>
    </source>
</evidence>
<name>A0AAW0RBT9_9PEZI</name>
<protein>
    <submittedName>
        <fullName evidence="2">Uncharacterized protein</fullName>
    </submittedName>
</protein>
<evidence type="ECO:0000313" key="2">
    <source>
        <dbReference type="EMBL" id="KAK8132385.1"/>
    </source>
</evidence>
<dbReference type="EMBL" id="JAQQWP010000001">
    <property type="protein sequence ID" value="KAK8132385.1"/>
    <property type="molecule type" value="Genomic_DNA"/>
</dbReference>
<sequence length="80" mass="9409">MPIAHSEIQKAQPWRKLLPTDTEDPNLGDICATTDKPWARLQLAEECEAAVLGPRQYRHPMYEQYRRPDPFPKIYKAETW</sequence>
<feature type="region of interest" description="Disordered" evidence="1">
    <location>
        <begin position="1"/>
        <end position="25"/>
    </location>
</feature>
<gene>
    <name evidence="2" type="ORF">PG999_000558</name>
</gene>
<evidence type="ECO:0000313" key="3">
    <source>
        <dbReference type="Proteomes" id="UP001392437"/>
    </source>
</evidence>